<proteinExistence type="predicted"/>
<evidence type="ECO:0008006" key="3">
    <source>
        <dbReference type="Google" id="ProtNLM"/>
    </source>
</evidence>
<evidence type="ECO:0000313" key="2">
    <source>
        <dbReference type="Proteomes" id="UP000214720"/>
    </source>
</evidence>
<dbReference type="AlphaFoldDB" id="A0A226WZQ1"/>
<protein>
    <recommendedName>
        <fullName evidence="3">TniQ protein</fullName>
    </recommendedName>
</protein>
<evidence type="ECO:0000313" key="1">
    <source>
        <dbReference type="EMBL" id="OXC76247.1"/>
    </source>
</evidence>
<dbReference type="EMBL" id="MTHB01000133">
    <property type="protein sequence ID" value="OXC76247.1"/>
    <property type="molecule type" value="Genomic_DNA"/>
</dbReference>
<comment type="caution">
    <text evidence="1">The sequence shown here is derived from an EMBL/GenBank/DDBJ whole genome shotgun (WGS) entry which is preliminary data.</text>
</comment>
<name>A0A226WZQ1_CABSO</name>
<accession>A0A226WZQ1</accession>
<organism evidence="1 2">
    <name type="scientific">Caballeronia sordidicola</name>
    <name type="common">Burkholderia sordidicola</name>
    <dbReference type="NCBI Taxonomy" id="196367"/>
    <lineage>
        <taxon>Bacteria</taxon>
        <taxon>Pseudomonadati</taxon>
        <taxon>Pseudomonadota</taxon>
        <taxon>Betaproteobacteria</taxon>
        <taxon>Burkholderiales</taxon>
        <taxon>Burkholderiaceae</taxon>
        <taxon>Caballeronia</taxon>
    </lineage>
</organism>
<reference evidence="2" key="1">
    <citation type="submission" date="2017-01" db="EMBL/GenBank/DDBJ databases">
        <title>Genome Analysis of Deinococcus marmoris KOPRI26562.</title>
        <authorList>
            <person name="Kim J.H."/>
            <person name="Oh H.-M."/>
        </authorList>
    </citation>
    <scope>NUCLEOTIDE SEQUENCE [LARGE SCALE GENOMIC DNA]</scope>
    <source>
        <strain evidence="2">PAMC 26633</strain>
    </source>
</reference>
<dbReference type="Proteomes" id="UP000214720">
    <property type="component" value="Unassembled WGS sequence"/>
</dbReference>
<dbReference type="OrthoDB" id="9115345at2"/>
<sequence>MGGGMTQHTVSGATSAPLNHESAMSVLLRIASSNALTPRQTLELLLPYPPSGCELDLFRLETRRAQGWGGRIGWQWRPLEGALMSALPGMKSVMWSARSRWCPVCIGFGFHSIWFQLSALAACPIHECPLTERCQVCAEALGPYKVSRALFLKPYHCAACGKPFAGHLRSLRERLEFFRCSEKVSQAFEPLARWYSRATRELLFLDIPNRGLRNPETLGFRCQILDGAIRQFLPHPRMYVMTGSFPVRLHSWSTRIAHDAPAGEFPSRYGLLSGGAARSAYQATTRSLMRFVARHPSGESGSKRLAFEKNGVAALDDWHSVRLALIILRYIFEEPFFLYYDAPIRGAVLRSSIFGAAIVENRLLRVACRALVLATFLSAHELASGFVARGFICRQDLMMSPGDLVVLVGTVSNGIQDGVVAFPDTSLTDRVVRGVWNSDALVATIRQLNATFAERIAL</sequence>
<gene>
    <name evidence="1" type="ORF">BSU04_22905</name>
</gene>